<evidence type="ECO:0000313" key="2">
    <source>
        <dbReference type="Proteomes" id="UP000053097"/>
    </source>
</evidence>
<proteinExistence type="predicted"/>
<keyword evidence="2" id="KW-1185">Reference proteome</keyword>
<sequence>MMNFQLSTPSKNLALTYIIEVIVPTVYAKGGVKGSVGLGSDKLLGGMKDGLTQSSMGLLVEAAVRAGPKTDLESSKVGRCGSQGDGQTREKISIQDLGISNPRIRKVLDGGLIIKISGVVGAARADVLAGHLRETFGKEVVVNRPVVKYLGVTQVIIGHGCFGTYLFHISRAENVGCHHCCYDVDSSEHILMRCPAWADE</sequence>
<name>A0A026WC93_OOCBI</name>
<evidence type="ECO:0000313" key="1">
    <source>
        <dbReference type="EMBL" id="EZA53583.1"/>
    </source>
</evidence>
<organism evidence="1 2">
    <name type="scientific">Ooceraea biroi</name>
    <name type="common">Clonal raider ant</name>
    <name type="synonym">Cerapachys biroi</name>
    <dbReference type="NCBI Taxonomy" id="2015173"/>
    <lineage>
        <taxon>Eukaryota</taxon>
        <taxon>Metazoa</taxon>
        <taxon>Ecdysozoa</taxon>
        <taxon>Arthropoda</taxon>
        <taxon>Hexapoda</taxon>
        <taxon>Insecta</taxon>
        <taxon>Pterygota</taxon>
        <taxon>Neoptera</taxon>
        <taxon>Endopterygota</taxon>
        <taxon>Hymenoptera</taxon>
        <taxon>Apocrita</taxon>
        <taxon>Aculeata</taxon>
        <taxon>Formicoidea</taxon>
        <taxon>Formicidae</taxon>
        <taxon>Dorylinae</taxon>
        <taxon>Ooceraea</taxon>
    </lineage>
</organism>
<dbReference type="EMBL" id="KK107279">
    <property type="protein sequence ID" value="EZA53583.1"/>
    <property type="molecule type" value="Genomic_DNA"/>
</dbReference>
<reference evidence="1 2" key="1">
    <citation type="journal article" date="2014" name="Curr. Biol.">
        <title>The genome of the clonal raider ant Cerapachys biroi.</title>
        <authorList>
            <person name="Oxley P.R."/>
            <person name="Ji L."/>
            <person name="Fetter-Pruneda I."/>
            <person name="McKenzie S.K."/>
            <person name="Li C."/>
            <person name="Hu H."/>
            <person name="Zhang G."/>
            <person name="Kronauer D.J."/>
        </authorList>
    </citation>
    <scope>NUCLEOTIDE SEQUENCE [LARGE SCALE GENOMIC DNA]</scope>
</reference>
<dbReference type="Proteomes" id="UP000053097">
    <property type="component" value="Unassembled WGS sequence"/>
</dbReference>
<dbReference type="AlphaFoldDB" id="A0A026WC93"/>
<accession>A0A026WC93</accession>
<protein>
    <submittedName>
        <fullName evidence="1">Uncharacterized protein</fullName>
    </submittedName>
</protein>
<gene>
    <name evidence="1" type="ORF">X777_06939</name>
</gene>